<keyword evidence="3 5" id="KW-0378">Hydrolase</keyword>
<dbReference type="PANTHER" id="PTHR43806">
    <property type="entry name" value="PEPTIDASE S8"/>
    <property type="match status" value="1"/>
</dbReference>
<evidence type="ECO:0000256" key="6">
    <source>
        <dbReference type="SAM" id="MobiDB-lite"/>
    </source>
</evidence>
<keyword evidence="2 5" id="KW-0645">Protease</keyword>
<feature type="active site" description="Charge relay system" evidence="5">
    <location>
        <position position="65"/>
    </location>
</feature>
<keyword evidence="4 5" id="KW-0720">Serine protease</keyword>
<organism evidence="10 11">
    <name type="scientific">Yinghuangia aomiensis</name>
    <dbReference type="NCBI Taxonomy" id="676205"/>
    <lineage>
        <taxon>Bacteria</taxon>
        <taxon>Bacillati</taxon>
        <taxon>Actinomycetota</taxon>
        <taxon>Actinomycetes</taxon>
        <taxon>Kitasatosporales</taxon>
        <taxon>Streptomycetaceae</taxon>
        <taxon>Yinghuangia</taxon>
    </lineage>
</organism>
<gene>
    <name evidence="10" type="primary">mycP_1</name>
    <name evidence="10" type="ORF">GCM10023205_00970</name>
</gene>
<keyword evidence="7" id="KW-1133">Transmembrane helix</keyword>
<feature type="transmembrane region" description="Helical" evidence="7">
    <location>
        <begin position="378"/>
        <end position="399"/>
    </location>
</feature>
<evidence type="ECO:0000256" key="1">
    <source>
        <dbReference type="ARBA" id="ARBA00011073"/>
    </source>
</evidence>
<feature type="compositionally biased region" description="Low complexity" evidence="6">
    <location>
        <begin position="346"/>
        <end position="357"/>
    </location>
</feature>
<evidence type="ECO:0000259" key="9">
    <source>
        <dbReference type="Pfam" id="PF00082"/>
    </source>
</evidence>
<evidence type="ECO:0000256" key="8">
    <source>
        <dbReference type="SAM" id="SignalP"/>
    </source>
</evidence>
<dbReference type="Pfam" id="PF00082">
    <property type="entry name" value="Peptidase_S8"/>
    <property type="match status" value="1"/>
</dbReference>
<dbReference type="InterPro" id="IPR036852">
    <property type="entry name" value="Peptidase_S8/S53_dom_sf"/>
</dbReference>
<comment type="caution">
    <text evidence="10">The sequence shown here is derived from an EMBL/GenBank/DDBJ whole genome shotgun (WGS) entry which is preliminary data.</text>
</comment>
<feature type="domain" description="Peptidase S8/S53" evidence="9">
    <location>
        <begin position="56"/>
        <end position="302"/>
    </location>
</feature>
<dbReference type="RefSeq" id="WP_345673177.1">
    <property type="nucleotide sequence ID" value="NZ_BAABHS010000001.1"/>
</dbReference>
<dbReference type="PROSITE" id="PS00136">
    <property type="entry name" value="SUBTILASE_ASP"/>
    <property type="match status" value="1"/>
</dbReference>
<feature type="region of interest" description="Disordered" evidence="6">
    <location>
        <begin position="402"/>
        <end position="422"/>
    </location>
</feature>
<reference evidence="11" key="1">
    <citation type="journal article" date="2019" name="Int. J. Syst. Evol. Microbiol.">
        <title>The Global Catalogue of Microorganisms (GCM) 10K type strain sequencing project: providing services to taxonomists for standard genome sequencing and annotation.</title>
        <authorList>
            <consortium name="The Broad Institute Genomics Platform"/>
            <consortium name="The Broad Institute Genome Sequencing Center for Infectious Disease"/>
            <person name="Wu L."/>
            <person name="Ma J."/>
        </authorList>
    </citation>
    <scope>NUCLEOTIDE SEQUENCE [LARGE SCALE GENOMIC DNA]</scope>
    <source>
        <strain evidence="11">JCM 17986</strain>
    </source>
</reference>
<sequence length="422" mass="42577">MAARFLRRMCAVGAALTAVCASVLAVPQPAFADSVRAKQWYLDAWKIDEVWKISRGDGITVAVVDTGVDATHPDLVGQIAGAPLGDGDDNGHGTGITSMIVGSGVNGGGQGVWGVAPEAKVLAFRVPDTPKSGIFDPDKLADTIRAAADSQARIINISSGGAVNEPEKAEAVQYALSRGKLVVASAGNGTDNGRAPIYPAGDPGVLGVGAVDQNGGTWSNSNQGFWVSIAAPGTQIPAACTGPTRYCMTDGTSGSAALTSGVAALVWSAHPDWTANQVINRLITSAHKGKGEVVPNDEIGFGIVNPRNALQSTDPPGPADVNPLINVRGLKPTPPPPSTPPPSTQPAPAAGDSASTPPLSPAPAVDSAGDKGGSDSNLLPLAAIGGGVVVLIAVAALYFRSRRGRGAPPPPPMPPAPPQASW</sequence>
<keyword evidence="8" id="KW-0732">Signal</keyword>
<feature type="signal peptide" evidence="8">
    <location>
        <begin position="1"/>
        <end position="32"/>
    </location>
</feature>
<dbReference type="InterPro" id="IPR022398">
    <property type="entry name" value="Peptidase_S8_His-AS"/>
</dbReference>
<accession>A0ABP9GMQ5</accession>
<dbReference type="PROSITE" id="PS00137">
    <property type="entry name" value="SUBTILASE_HIS"/>
    <property type="match status" value="1"/>
</dbReference>
<evidence type="ECO:0000256" key="7">
    <source>
        <dbReference type="SAM" id="Phobius"/>
    </source>
</evidence>
<dbReference type="InterPro" id="IPR023827">
    <property type="entry name" value="Peptidase_S8_Asp-AS"/>
</dbReference>
<keyword evidence="7" id="KW-0812">Transmembrane</keyword>
<evidence type="ECO:0000256" key="5">
    <source>
        <dbReference type="PROSITE-ProRule" id="PRU01240"/>
    </source>
</evidence>
<dbReference type="InterPro" id="IPR000209">
    <property type="entry name" value="Peptidase_S8/S53_dom"/>
</dbReference>
<feature type="active site" description="Charge relay system" evidence="5">
    <location>
        <position position="92"/>
    </location>
</feature>
<dbReference type="PROSITE" id="PS51892">
    <property type="entry name" value="SUBTILASE"/>
    <property type="match status" value="1"/>
</dbReference>
<evidence type="ECO:0000256" key="4">
    <source>
        <dbReference type="ARBA" id="ARBA00022825"/>
    </source>
</evidence>
<feature type="active site" description="Charge relay system" evidence="5">
    <location>
        <position position="253"/>
    </location>
</feature>
<evidence type="ECO:0000313" key="10">
    <source>
        <dbReference type="EMBL" id="GAA4945134.1"/>
    </source>
</evidence>
<dbReference type="Proteomes" id="UP001500466">
    <property type="component" value="Unassembled WGS sequence"/>
</dbReference>
<evidence type="ECO:0000313" key="11">
    <source>
        <dbReference type="Proteomes" id="UP001500466"/>
    </source>
</evidence>
<evidence type="ECO:0000256" key="3">
    <source>
        <dbReference type="ARBA" id="ARBA00022801"/>
    </source>
</evidence>
<dbReference type="EMBL" id="BAABHS010000001">
    <property type="protein sequence ID" value="GAA4945134.1"/>
    <property type="molecule type" value="Genomic_DNA"/>
</dbReference>
<dbReference type="PRINTS" id="PR00723">
    <property type="entry name" value="SUBTILISIN"/>
</dbReference>
<feature type="region of interest" description="Disordered" evidence="6">
    <location>
        <begin position="306"/>
        <end position="373"/>
    </location>
</feature>
<feature type="chain" id="PRO_5045475959" evidence="8">
    <location>
        <begin position="33"/>
        <end position="422"/>
    </location>
</feature>
<dbReference type="GO" id="GO:0008233">
    <property type="term" value="F:peptidase activity"/>
    <property type="evidence" value="ECO:0007669"/>
    <property type="project" value="UniProtKB-KW"/>
</dbReference>
<protein>
    <submittedName>
        <fullName evidence="10">Type VII secretion-associated serine protease mycosin</fullName>
    </submittedName>
</protein>
<keyword evidence="11" id="KW-1185">Reference proteome</keyword>
<name>A0ABP9GMQ5_9ACTN</name>
<dbReference type="GO" id="GO:0006508">
    <property type="term" value="P:proteolysis"/>
    <property type="evidence" value="ECO:0007669"/>
    <property type="project" value="UniProtKB-KW"/>
</dbReference>
<keyword evidence="7" id="KW-0472">Membrane</keyword>
<comment type="similarity">
    <text evidence="1 5">Belongs to the peptidase S8 family.</text>
</comment>
<dbReference type="InterPro" id="IPR015500">
    <property type="entry name" value="Peptidase_S8_subtilisin-rel"/>
</dbReference>
<dbReference type="InterPro" id="IPR050131">
    <property type="entry name" value="Peptidase_S8_subtilisin-like"/>
</dbReference>
<evidence type="ECO:0000256" key="2">
    <source>
        <dbReference type="ARBA" id="ARBA00022670"/>
    </source>
</evidence>
<dbReference type="Gene3D" id="3.40.50.200">
    <property type="entry name" value="Peptidase S8/S53 domain"/>
    <property type="match status" value="1"/>
</dbReference>
<feature type="compositionally biased region" description="Pro residues" evidence="6">
    <location>
        <begin position="332"/>
        <end position="345"/>
    </location>
</feature>
<proteinExistence type="inferred from homology"/>
<dbReference type="SUPFAM" id="SSF52743">
    <property type="entry name" value="Subtilisin-like"/>
    <property type="match status" value="1"/>
</dbReference>
<feature type="compositionally biased region" description="Pro residues" evidence="6">
    <location>
        <begin position="407"/>
        <end position="422"/>
    </location>
</feature>
<dbReference type="PANTHER" id="PTHR43806:SF11">
    <property type="entry name" value="CEREVISIN-RELATED"/>
    <property type="match status" value="1"/>
</dbReference>